<dbReference type="STRING" id="659018.ABB34_12030"/>
<reference evidence="5 6" key="1">
    <citation type="submission" date="2015-05" db="EMBL/GenBank/DDBJ databases">
        <title>Genome sequencing and analysis of members of genus Stenotrophomonas.</title>
        <authorList>
            <person name="Patil P.P."/>
            <person name="Midha S."/>
            <person name="Patil P.B."/>
        </authorList>
    </citation>
    <scope>NUCLEOTIDE SEQUENCE [LARGE SCALE GENOMIC DNA]</scope>
    <source>
        <strain evidence="5 6">JCM 16244</strain>
    </source>
</reference>
<accession>A0A0R0DNE7</accession>
<dbReference type="OrthoDB" id="5243866at2"/>
<evidence type="ECO:0000313" key="6">
    <source>
        <dbReference type="Proteomes" id="UP000050940"/>
    </source>
</evidence>
<dbReference type="InterPro" id="IPR014710">
    <property type="entry name" value="RmlC-like_jellyroll"/>
</dbReference>
<dbReference type="GO" id="GO:0006355">
    <property type="term" value="P:regulation of DNA-templated transcription"/>
    <property type="evidence" value="ECO:0007669"/>
    <property type="project" value="InterPro"/>
</dbReference>
<dbReference type="PATRIC" id="fig|659018.3.peg.2542"/>
<dbReference type="SUPFAM" id="SSF51182">
    <property type="entry name" value="RmlC-like cupins"/>
    <property type="match status" value="1"/>
</dbReference>
<dbReference type="AlphaFoldDB" id="A0A0R0DNE7"/>
<keyword evidence="6" id="KW-1185">Reference proteome</keyword>
<keyword evidence="3" id="KW-0732">Signal</keyword>
<feature type="chain" id="PRO_5006395991" description="AraC-type arabinose-binding/dimerisation domain-containing protein" evidence="3">
    <location>
        <begin position="23"/>
        <end position="136"/>
    </location>
</feature>
<dbReference type="InterPro" id="IPR003313">
    <property type="entry name" value="AraC-bd"/>
</dbReference>
<dbReference type="Proteomes" id="UP000050940">
    <property type="component" value="Unassembled WGS sequence"/>
</dbReference>
<evidence type="ECO:0000259" key="4">
    <source>
        <dbReference type="Pfam" id="PF02311"/>
    </source>
</evidence>
<dbReference type="EMBL" id="LDJP01000071">
    <property type="protein sequence ID" value="KRG83420.1"/>
    <property type="molecule type" value="Genomic_DNA"/>
</dbReference>
<feature type="region of interest" description="Disordered" evidence="2">
    <location>
        <begin position="22"/>
        <end position="49"/>
    </location>
</feature>
<feature type="signal peptide" evidence="3">
    <location>
        <begin position="1"/>
        <end position="22"/>
    </location>
</feature>
<evidence type="ECO:0000256" key="3">
    <source>
        <dbReference type="SAM" id="SignalP"/>
    </source>
</evidence>
<keyword evidence="1" id="KW-0238">DNA-binding</keyword>
<evidence type="ECO:0000313" key="5">
    <source>
        <dbReference type="EMBL" id="KRG83420.1"/>
    </source>
</evidence>
<dbReference type="Pfam" id="PF02311">
    <property type="entry name" value="AraC_binding"/>
    <property type="match status" value="1"/>
</dbReference>
<protein>
    <recommendedName>
        <fullName evidence="4">AraC-type arabinose-binding/dimerisation domain-containing protein</fullName>
    </recommendedName>
</protein>
<feature type="domain" description="AraC-type arabinose-binding/dimerisation" evidence="4">
    <location>
        <begin position="70"/>
        <end position="128"/>
    </location>
</feature>
<sequence>MKTRLSLLLAVLAATAFVPAAAHEPPATPSPSPRLADLAPPADGASERKVTPIGQYGATRVMQLQLKAGTAMPAHSAPERVLVVVLAGRGSFGFGTGQVVLHERQVLHMAPGEAHSVKAETDLDLLLVRIDEAASD</sequence>
<name>A0A0R0DNE7_9GAMM</name>
<gene>
    <name evidence="5" type="ORF">ABB34_12030</name>
</gene>
<comment type="caution">
    <text evidence="5">The sequence shown here is derived from an EMBL/GenBank/DDBJ whole genome shotgun (WGS) entry which is preliminary data.</text>
</comment>
<evidence type="ECO:0000256" key="1">
    <source>
        <dbReference type="ARBA" id="ARBA00023125"/>
    </source>
</evidence>
<dbReference type="GO" id="GO:0003677">
    <property type="term" value="F:DNA binding"/>
    <property type="evidence" value="ECO:0007669"/>
    <property type="project" value="UniProtKB-KW"/>
</dbReference>
<organism evidence="5 6">
    <name type="scientific">Stenotrophomonas daejeonensis</name>
    <dbReference type="NCBI Taxonomy" id="659018"/>
    <lineage>
        <taxon>Bacteria</taxon>
        <taxon>Pseudomonadati</taxon>
        <taxon>Pseudomonadota</taxon>
        <taxon>Gammaproteobacteria</taxon>
        <taxon>Lysobacterales</taxon>
        <taxon>Lysobacteraceae</taxon>
        <taxon>Stenotrophomonas</taxon>
    </lineage>
</organism>
<dbReference type="InterPro" id="IPR011051">
    <property type="entry name" value="RmlC_Cupin_sf"/>
</dbReference>
<evidence type="ECO:0000256" key="2">
    <source>
        <dbReference type="SAM" id="MobiDB-lite"/>
    </source>
</evidence>
<dbReference type="Gene3D" id="2.60.120.10">
    <property type="entry name" value="Jelly Rolls"/>
    <property type="match status" value="1"/>
</dbReference>
<dbReference type="RefSeq" id="WP_057641569.1">
    <property type="nucleotide sequence ID" value="NZ_LDJP01000071.1"/>
</dbReference>
<proteinExistence type="predicted"/>